<evidence type="ECO:0000313" key="10">
    <source>
        <dbReference type="Proteomes" id="UP000000647"/>
    </source>
</evidence>
<dbReference type="GO" id="GO:0020037">
    <property type="term" value="F:heme binding"/>
    <property type="evidence" value="ECO:0007669"/>
    <property type="project" value="InterPro"/>
</dbReference>
<evidence type="ECO:0000256" key="3">
    <source>
        <dbReference type="ARBA" id="ARBA00022723"/>
    </source>
</evidence>
<proteinExistence type="predicted"/>
<dbReference type="InterPro" id="IPR002323">
    <property type="entry name" value="Cyt_CIE"/>
</dbReference>
<dbReference type="GO" id="GO:0009055">
    <property type="term" value="F:electron transfer activity"/>
    <property type="evidence" value="ECO:0007669"/>
    <property type="project" value="InterPro"/>
</dbReference>
<evidence type="ECO:0000313" key="9">
    <source>
        <dbReference type="EMBL" id="ABM60912.1"/>
    </source>
</evidence>
<accession>A1WTA0</accession>
<dbReference type="Pfam" id="PF13442">
    <property type="entry name" value="Cytochrome_CBB3"/>
    <property type="match status" value="1"/>
</dbReference>
<feature type="domain" description="Cytochrome c" evidence="8">
    <location>
        <begin position="21"/>
        <end position="102"/>
    </location>
</feature>
<name>A1WTA0_HALHL</name>
<gene>
    <name evidence="9" type="ordered locus">Hhal_0118</name>
</gene>
<dbReference type="InterPro" id="IPR009056">
    <property type="entry name" value="Cyt_c-like_dom"/>
</dbReference>
<dbReference type="InterPro" id="IPR036909">
    <property type="entry name" value="Cyt_c-like_dom_sf"/>
</dbReference>
<feature type="chain" id="PRO_5002640327" description="Cytochrome c domain-containing protein" evidence="7">
    <location>
        <begin position="25"/>
        <end position="102"/>
    </location>
</feature>
<dbReference type="AlphaFoldDB" id="A1WTA0"/>
<dbReference type="Proteomes" id="UP000000647">
    <property type="component" value="Chromosome"/>
</dbReference>
<keyword evidence="2 6" id="KW-0349">Heme</keyword>
<keyword evidence="10" id="KW-1185">Reference proteome</keyword>
<dbReference type="EMBL" id="CP000544">
    <property type="protein sequence ID" value="ABM60912.1"/>
    <property type="molecule type" value="Genomic_DNA"/>
</dbReference>
<dbReference type="HOGENOM" id="CLU_082349_4_0_6"/>
<dbReference type="OrthoDB" id="9814708at2"/>
<dbReference type="RefSeq" id="WP_011812935.1">
    <property type="nucleotide sequence ID" value="NC_008789.1"/>
</dbReference>
<reference evidence="10" key="1">
    <citation type="submission" date="2006-12" db="EMBL/GenBank/DDBJ databases">
        <title>Complete sequence of Halorhodospira halophila SL1.</title>
        <authorList>
            <consortium name="US DOE Joint Genome Institute"/>
            <person name="Copeland A."/>
            <person name="Lucas S."/>
            <person name="Lapidus A."/>
            <person name="Barry K."/>
            <person name="Detter J.C."/>
            <person name="Glavina del Rio T."/>
            <person name="Hammon N."/>
            <person name="Israni S."/>
            <person name="Dalin E."/>
            <person name="Tice H."/>
            <person name="Pitluck S."/>
            <person name="Saunders E."/>
            <person name="Brettin T."/>
            <person name="Bruce D."/>
            <person name="Han C."/>
            <person name="Tapia R."/>
            <person name="Schmutz J."/>
            <person name="Larimer F."/>
            <person name="Land M."/>
            <person name="Hauser L."/>
            <person name="Kyrpides N."/>
            <person name="Mikhailova N."/>
            <person name="Hoff W."/>
            <person name="Richardson P."/>
        </authorList>
    </citation>
    <scope>NUCLEOTIDE SEQUENCE [LARGE SCALE GENOMIC DNA]</scope>
    <source>
        <strain evidence="10">DSM 244 / SL1</strain>
    </source>
</reference>
<reference evidence="9 10" key="2">
    <citation type="journal article" date="2013" name="Stand. Genomic Sci.">
        <title>Complete genome sequence of Halorhodospira halophila SL1.</title>
        <authorList>
            <person name="Challacombe J.F."/>
            <person name="Majid S."/>
            <person name="Deole R."/>
            <person name="Brettin T.S."/>
            <person name="Bruce D."/>
            <person name="Delano S.F."/>
            <person name="Detter J.C."/>
            <person name="Gleasner C.D."/>
            <person name="Han C.S."/>
            <person name="Misra M."/>
            <person name="Reitenga K.G."/>
            <person name="Mikhailova N."/>
            <person name="Woyke T."/>
            <person name="Pitluck S."/>
            <person name="Nolan M."/>
            <person name="Land M.L."/>
            <person name="Saunders E."/>
            <person name="Tapia R."/>
            <person name="Lapidus A."/>
            <person name="Ivanova N."/>
            <person name="Hoff W.D."/>
        </authorList>
    </citation>
    <scope>NUCLEOTIDE SEQUENCE [LARGE SCALE GENOMIC DNA]</scope>
    <source>
        <strain evidence="10">DSM 244 / SL1</strain>
    </source>
</reference>
<feature type="signal peptide" evidence="7">
    <location>
        <begin position="1"/>
        <end position="24"/>
    </location>
</feature>
<dbReference type="GO" id="GO:0005506">
    <property type="term" value="F:iron ion binding"/>
    <property type="evidence" value="ECO:0007669"/>
    <property type="project" value="InterPro"/>
</dbReference>
<evidence type="ECO:0000256" key="2">
    <source>
        <dbReference type="ARBA" id="ARBA00022617"/>
    </source>
</evidence>
<keyword evidence="7" id="KW-0732">Signal</keyword>
<evidence type="ECO:0000256" key="1">
    <source>
        <dbReference type="ARBA" id="ARBA00022448"/>
    </source>
</evidence>
<protein>
    <recommendedName>
        <fullName evidence="8">Cytochrome c domain-containing protein</fullName>
    </recommendedName>
</protein>
<organism evidence="9 10">
    <name type="scientific">Halorhodospira halophila (strain DSM 244 / SL1)</name>
    <name type="common">Ectothiorhodospira halophila (strain DSM 244 / SL1)</name>
    <dbReference type="NCBI Taxonomy" id="349124"/>
    <lineage>
        <taxon>Bacteria</taxon>
        <taxon>Pseudomonadati</taxon>
        <taxon>Pseudomonadota</taxon>
        <taxon>Gammaproteobacteria</taxon>
        <taxon>Chromatiales</taxon>
        <taxon>Ectothiorhodospiraceae</taxon>
        <taxon>Halorhodospira</taxon>
    </lineage>
</organism>
<keyword evidence="5 6" id="KW-0408">Iron</keyword>
<sequence>MKRTVLAVGTATALIFGGMGVALADGESIYTNGTSPTCSSCHERGVAGAPKLNAPEDWEDRPSSVDELVDSTLSGKGAMPAYESRADRGDLVKAIEYMLSTL</sequence>
<dbReference type="PRINTS" id="PR00607">
    <property type="entry name" value="CYTCHROMECIE"/>
</dbReference>
<evidence type="ECO:0000256" key="7">
    <source>
        <dbReference type="SAM" id="SignalP"/>
    </source>
</evidence>
<dbReference type="SUPFAM" id="SSF46626">
    <property type="entry name" value="Cytochrome c"/>
    <property type="match status" value="1"/>
</dbReference>
<dbReference type="Gene3D" id="1.10.760.10">
    <property type="entry name" value="Cytochrome c-like domain"/>
    <property type="match status" value="1"/>
</dbReference>
<keyword evidence="4" id="KW-0249">Electron transport</keyword>
<evidence type="ECO:0000256" key="4">
    <source>
        <dbReference type="ARBA" id="ARBA00022982"/>
    </source>
</evidence>
<dbReference type="eggNOG" id="COG3245">
    <property type="taxonomic scope" value="Bacteria"/>
</dbReference>
<keyword evidence="1" id="KW-0813">Transport</keyword>
<dbReference type="PROSITE" id="PS51007">
    <property type="entry name" value="CYTC"/>
    <property type="match status" value="1"/>
</dbReference>
<evidence type="ECO:0000259" key="8">
    <source>
        <dbReference type="PROSITE" id="PS51007"/>
    </source>
</evidence>
<dbReference type="KEGG" id="hha:Hhal_0118"/>
<evidence type="ECO:0000256" key="5">
    <source>
        <dbReference type="ARBA" id="ARBA00023004"/>
    </source>
</evidence>
<evidence type="ECO:0000256" key="6">
    <source>
        <dbReference type="PROSITE-ProRule" id="PRU00433"/>
    </source>
</evidence>
<keyword evidence="3 6" id="KW-0479">Metal-binding</keyword>